<reference evidence="2" key="1">
    <citation type="journal article" date="2023" name="Nat. Commun.">
        <title>Diploid and tetraploid genomes of Acorus and the evolution of monocots.</title>
        <authorList>
            <person name="Ma L."/>
            <person name="Liu K.W."/>
            <person name="Li Z."/>
            <person name="Hsiao Y.Y."/>
            <person name="Qi Y."/>
            <person name="Fu T."/>
            <person name="Tang G.D."/>
            <person name="Zhang D."/>
            <person name="Sun W.H."/>
            <person name="Liu D.K."/>
            <person name="Li Y."/>
            <person name="Chen G.Z."/>
            <person name="Liu X.D."/>
            <person name="Liao X.Y."/>
            <person name="Jiang Y.T."/>
            <person name="Yu X."/>
            <person name="Hao Y."/>
            <person name="Huang J."/>
            <person name="Zhao X.W."/>
            <person name="Ke S."/>
            <person name="Chen Y.Y."/>
            <person name="Wu W.L."/>
            <person name="Hsu J.L."/>
            <person name="Lin Y.F."/>
            <person name="Huang M.D."/>
            <person name="Li C.Y."/>
            <person name="Huang L."/>
            <person name="Wang Z.W."/>
            <person name="Zhao X."/>
            <person name="Zhong W.Y."/>
            <person name="Peng D.H."/>
            <person name="Ahmad S."/>
            <person name="Lan S."/>
            <person name="Zhang J.S."/>
            <person name="Tsai W.C."/>
            <person name="Van de Peer Y."/>
            <person name="Liu Z.J."/>
        </authorList>
    </citation>
    <scope>NUCLEOTIDE SEQUENCE</scope>
    <source>
        <strain evidence="2">SCP</strain>
    </source>
</reference>
<accession>A0AAV9A662</accession>
<evidence type="ECO:0000256" key="1">
    <source>
        <dbReference type="SAM" id="Phobius"/>
    </source>
</evidence>
<keyword evidence="3" id="KW-1185">Reference proteome</keyword>
<name>A0AAV9A662_ACOGR</name>
<evidence type="ECO:0000313" key="3">
    <source>
        <dbReference type="Proteomes" id="UP001179952"/>
    </source>
</evidence>
<evidence type="ECO:0000313" key="2">
    <source>
        <dbReference type="EMBL" id="KAK1259708.1"/>
    </source>
</evidence>
<gene>
    <name evidence="2" type="ORF">QJS04_geneDACA021471</name>
</gene>
<reference evidence="2" key="2">
    <citation type="submission" date="2023-06" db="EMBL/GenBank/DDBJ databases">
        <authorList>
            <person name="Ma L."/>
            <person name="Liu K.-W."/>
            <person name="Li Z."/>
            <person name="Hsiao Y.-Y."/>
            <person name="Qi Y."/>
            <person name="Fu T."/>
            <person name="Tang G."/>
            <person name="Zhang D."/>
            <person name="Sun W.-H."/>
            <person name="Liu D.-K."/>
            <person name="Li Y."/>
            <person name="Chen G.-Z."/>
            <person name="Liu X.-D."/>
            <person name="Liao X.-Y."/>
            <person name="Jiang Y.-T."/>
            <person name="Yu X."/>
            <person name="Hao Y."/>
            <person name="Huang J."/>
            <person name="Zhao X.-W."/>
            <person name="Ke S."/>
            <person name="Chen Y.-Y."/>
            <person name="Wu W.-L."/>
            <person name="Hsu J.-L."/>
            <person name="Lin Y.-F."/>
            <person name="Huang M.-D."/>
            <person name="Li C.-Y."/>
            <person name="Huang L."/>
            <person name="Wang Z.-W."/>
            <person name="Zhao X."/>
            <person name="Zhong W.-Y."/>
            <person name="Peng D.-H."/>
            <person name="Ahmad S."/>
            <person name="Lan S."/>
            <person name="Zhang J.-S."/>
            <person name="Tsai W.-C."/>
            <person name="Van De Peer Y."/>
            <person name="Liu Z.-J."/>
        </authorList>
    </citation>
    <scope>NUCLEOTIDE SEQUENCE</scope>
    <source>
        <strain evidence="2">SCP</strain>
        <tissue evidence="2">Leaves</tissue>
    </source>
</reference>
<protein>
    <submittedName>
        <fullName evidence="2">Uncharacterized protein</fullName>
    </submittedName>
</protein>
<dbReference type="EMBL" id="JAUJYN010000012">
    <property type="protein sequence ID" value="KAK1259708.1"/>
    <property type="molecule type" value="Genomic_DNA"/>
</dbReference>
<keyword evidence="1" id="KW-0812">Transmembrane</keyword>
<dbReference type="Proteomes" id="UP001179952">
    <property type="component" value="Unassembled WGS sequence"/>
</dbReference>
<proteinExistence type="predicted"/>
<comment type="caution">
    <text evidence="2">The sequence shown here is derived from an EMBL/GenBank/DDBJ whole genome shotgun (WGS) entry which is preliminary data.</text>
</comment>
<keyword evidence="1" id="KW-1133">Transmembrane helix</keyword>
<dbReference type="AlphaFoldDB" id="A0AAV9A662"/>
<feature type="transmembrane region" description="Helical" evidence="1">
    <location>
        <begin position="21"/>
        <end position="44"/>
    </location>
</feature>
<keyword evidence="1" id="KW-0472">Membrane</keyword>
<sequence length="59" mass="6530">MKGQAIQLSKKFKRRRRPKLGALWPLWLGPEGGTNLLILTWTAAVRSVCKGISETAPPT</sequence>
<organism evidence="2 3">
    <name type="scientific">Acorus gramineus</name>
    <name type="common">Dwarf sweet flag</name>
    <dbReference type="NCBI Taxonomy" id="55184"/>
    <lineage>
        <taxon>Eukaryota</taxon>
        <taxon>Viridiplantae</taxon>
        <taxon>Streptophyta</taxon>
        <taxon>Embryophyta</taxon>
        <taxon>Tracheophyta</taxon>
        <taxon>Spermatophyta</taxon>
        <taxon>Magnoliopsida</taxon>
        <taxon>Liliopsida</taxon>
        <taxon>Acoraceae</taxon>
        <taxon>Acorus</taxon>
    </lineage>
</organism>